<sequence>MGIEGFWHPWRTLRDQHADIDVSCRYRLPDHIMGLQRGARIWLCRTLTQAERRCTLTHELVHRERGPVPADPADAAREERMVDEIAARRLITFDQLLDGLRWSRRPRELAEHLWVDEPTLQTRMATLDPLEVADLEHELNGDWLWIP</sequence>
<dbReference type="Proteomes" id="UP000000967">
    <property type="component" value="Segment"/>
</dbReference>
<keyword evidence="2" id="KW-1185">Reference proteome</keyword>
<evidence type="ECO:0008006" key="3">
    <source>
        <dbReference type="Google" id="ProtNLM"/>
    </source>
</evidence>
<dbReference type="RefSeq" id="NP_817720.1">
    <property type="nucleotide sequence ID" value="NC_004683.1"/>
</dbReference>
<dbReference type="EMBL" id="AY129333">
    <property type="protein sequence ID" value="AAN12603.1"/>
    <property type="molecule type" value="Genomic_DNA"/>
</dbReference>
<evidence type="ECO:0000313" key="2">
    <source>
        <dbReference type="Proteomes" id="UP000000967"/>
    </source>
</evidence>
<reference evidence="1 2" key="1">
    <citation type="journal article" date="2003" name="Cell">
        <title>Origins of highly mosaic mycobacteriophage genomes.</title>
        <authorList>
            <person name="Pedulla M.L."/>
            <person name="Ford M.E."/>
            <person name="Houtz J.M."/>
            <person name="Karthikeyan T."/>
            <person name="Wadsworth C."/>
            <person name="Lewis J.A."/>
            <person name="Jacobs-Sera D."/>
            <person name="Falbo J."/>
            <person name="Gross J."/>
            <person name="Pannunzio N.R."/>
            <person name="Brucker W."/>
            <person name="Kumar V."/>
            <person name="Kandasamy J."/>
            <person name="Keenan L."/>
            <person name="Bardarov S."/>
            <person name="Kriakov J."/>
            <person name="Lawrence J.G."/>
            <person name="Jacobs W.R. Jr."/>
            <person name="Hendrix R.W."/>
            <person name="Hatfull G.F."/>
        </authorList>
    </citation>
    <scope>NUCLEOTIDE SEQUENCE</scope>
</reference>
<gene>
    <name evidence="1" type="primary">43</name>
    <name evidence="1" type="ORF">PBI_CHE9C_43</name>
</gene>
<protein>
    <recommendedName>
        <fullName evidence="3">Peptidase</fullName>
    </recommendedName>
</protein>
<name>Q854V5_9CAUD</name>
<proteinExistence type="predicted"/>
<dbReference type="KEGG" id="vg:1259346"/>
<organism evidence="1 2">
    <name type="scientific">Mycobacterium phage Che9c</name>
    <dbReference type="NCBI Taxonomy" id="2907832"/>
    <lineage>
        <taxon>Viruses</taxon>
        <taxon>Duplodnaviria</taxon>
        <taxon>Heunggongvirae</taxon>
        <taxon>Uroviricota</taxon>
        <taxon>Caudoviricetes</taxon>
        <taxon>Chenonavirus</taxon>
        <taxon>Chenonavirus Che9c</taxon>
    </lineage>
</organism>
<evidence type="ECO:0000313" key="1">
    <source>
        <dbReference type="EMBL" id="AAN12603.1"/>
    </source>
</evidence>
<accession>Q854V5</accession>